<dbReference type="InterPro" id="IPR050250">
    <property type="entry name" value="Macrolide_Exporter_MacB"/>
</dbReference>
<dbReference type="InterPro" id="IPR003838">
    <property type="entry name" value="ABC3_permease_C"/>
</dbReference>
<proteinExistence type="inferred from homology"/>
<feature type="transmembrane region" description="Helical" evidence="7">
    <location>
        <begin position="333"/>
        <end position="355"/>
    </location>
</feature>
<feature type="domain" description="MacB-like periplasmic core" evidence="9">
    <location>
        <begin position="22"/>
        <end position="237"/>
    </location>
</feature>
<evidence type="ECO:0000259" key="9">
    <source>
        <dbReference type="Pfam" id="PF12704"/>
    </source>
</evidence>
<sequence>MKVADIFREAIWGLASRPARTSATLIALAISVATVALVAGVLGGFERRIEQMSFGAYGRSLVIRENFFIVDRVGSPRLSDIERLRRSVPGVESAAAWRILFGAEVDTRTVHGQTEIYGVYGDFRREASAPLAVGRHISDDEASTARRICVLGDQAARRFFPDDTALGRTLRINGVSCEVIGVLGEPQNRIAERYSGAILTTFGASARYFTYNTVMAPDEASQITLVLNDGRHLDRAQMWADRTLRRRYGVPFSQASPFLYADPTASVRSLRQQRELVARLLFVIAGVGLISGLIGYGSAVAAAASERRREVALRRTLGASKSDIVLQFLTENAVLGVLGGALGGVLALVIGVAASRAWNWPIDFEPSVFGASALIGLFCGLVFGALPARRAASAPPAGAVRT</sequence>
<dbReference type="Pfam" id="PF02687">
    <property type="entry name" value="FtsX"/>
    <property type="match status" value="1"/>
</dbReference>
<keyword evidence="5 7" id="KW-0472">Membrane</keyword>
<dbReference type="PANTHER" id="PTHR30572:SF4">
    <property type="entry name" value="ABC TRANSPORTER PERMEASE YTRF"/>
    <property type="match status" value="1"/>
</dbReference>
<evidence type="ECO:0000256" key="7">
    <source>
        <dbReference type="SAM" id="Phobius"/>
    </source>
</evidence>
<evidence type="ECO:0000259" key="8">
    <source>
        <dbReference type="Pfam" id="PF02687"/>
    </source>
</evidence>
<dbReference type="EMBL" id="JBHRSV010000010">
    <property type="protein sequence ID" value="MFC2925830.1"/>
    <property type="molecule type" value="Genomic_DNA"/>
</dbReference>
<feature type="domain" description="ABC3 transporter permease C-terminal" evidence="8">
    <location>
        <begin position="283"/>
        <end position="396"/>
    </location>
</feature>
<keyword evidence="2" id="KW-1003">Cell membrane</keyword>
<organism evidence="10 11">
    <name type="scientific">Hyphobacterium vulgare</name>
    <dbReference type="NCBI Taxonomy" id="1736751"/>
    <lineage>
        <taxon>Bacteria</taxon>
        <taxon>Pseudomonadati</taxon>
        <taxon>Pseudomonadota</taxon>
        <taxon>Alphaproteobacteria</taxon>
        <taxon>Maricaulales</taxon>
        <taxon>Maricaulaceae</taxon>
        <taxon>Hyphobacterium</taxon>
    </lineage>
</organism>
<dbReference type="PANTHER" id="PTHR30572">
    <property type="entry name" value="MEMBRANE COMPONENT OF TRANSPORTER-RELATED"/>
    <property type="match status" value="1"/>
</dbReference>
<evidence type="ECO:0000313" key="11">
    <source>
        <dbReference type="Proteomes" id="UP001595379"/>
    </source>
</evidence>
<evidence type="ECO:0000256" key="5">
    <source>
        <dbReference type="ARBA" id="ARBA00023136"/>
    </source>
</evidence>
<gene>
    <name evidence="10" type="ORF">ACFOOR_06900</name>
</gene>
<evidence type="ECO:0000256" key="2">
    <source>
        <dbReference type="ARBA" id="ARBA00022475"/>
    </source>
</evidence>
<accession>A0ABV6ZWP5</accession>
<comment type="caution">
    <text evidence="10">The sequence shown here is derived from an EMBL/GenBank/DDBJ whole genome shotgun (WGS) entry which is preliminary data.</text>
</comment>
<protein>
    <submittedName>
        <fullName evidence="10">ABC transporter permease</fullName>
    </submittedName>
</protein>
<keyword evidence="11" id="KW-1185">Reference proteome</keyword>
<comment type="similarity">
    <text evidence="6">Belongs to the ABC-4 integral membrane protein family.</text>
</comment>
<evidence type="ECO:0000256" key="3">
    <source>
        <dbReference type="ARBA" id="ARBA00022692"/>
    </source>
</evidence>
<keyword evidence="3 7" id="KW-0812">Transmembrane</keyword>
<feature type="transmembrane region" description="Helical" evidence="7">
    <location>
        <begin position="276"/>
        <end position="299"/>
    </location>
</feature>
<dbReference type="Proteomes" id="UP001595379">
    <property type="component" value="Unassembled WGS sequence"/>
</dbReference>
<dbReference type="RefSeq" id="WP_343165763.1">
    <property type="nucleotide sequence ID" value="NZ_JBHRSV010000010.1"/>
</dbReference>
<name>A0ABV6ZWP5_9PROT</name>
<keyword evidence="4 7" id="KW-1133">Transmembrane helix</keyword>
<evidence type="ECO:0000313" key="10">
    <source>
        <dbReference type="EMBL" id="MFC2925830.1"/>
    </source>
</evidence>
<dbReference type="Pfam" id="PF12704">
    <property type="entry name" value="MacB_PCD"/>
    <property type="match status" value="1"/>
</dbReference>
<reference evidence="11" key="1">
    <citation type="journal article" date="2019" name="Int. J. Syst. Evol. Microbiol.">
        <title>The Global Catalogue of Microorganisms (GCM) 10K type strain sequencing project: providing services to taxonomists for standard genome sequencing and annotation.</title>
        <authorList>
            <consortium name="The Broad Institute Genomics Platform"/>
            <consortium name="The Broad Institute Genome Sequencing Center for Infectious Disease"/>
            <person name="Wu L."/>
            <person name="Ma J."/>
        </authorList>
    </citation>
    <scope>NUCLEOTIDE SEQUENCE [LARGE SCALE GENOMIC DNA]</scope>
    <source>
        <strain evidence="11">KCTC 52487</strain>
    </source>
</reference>
<comment type="subcellular location">
    <subcellularLocation>
        <location evidence="1">Cell membrane</location>
        <topology evidence="1">Multi-pass membrane protein</topology>
    </subcellularLocation>
</comment>
<feature type="transmembrane region" description="Helical" evidence="7">
    <location>
        <begin position="367"/>
        <end position="386"/>
    </location>
</feature>
<evidence type="ECO:0000256" key="4">
    <source>
        <dbReference type="ARBA" id="ARBA00022989"/>
    </source>
</evidence>
<feature type="transmembrane region" description="Helical" evidence="7">
    <location>
        <begin position="23"/>
        <end position="45"/>
    </location>
</feature>
<evidence type="ECO:0000256" key="6">
    <source>
        <dbReference type="ARBA" id="ARBA00038076"/>
    </source>
</evidence>
<dbReference type="InterPro" id="IPR025857">
    <property type="entry name" value="MacB_PCD"/>
</dbReference>
<evidence type="ECO:0000256" key="1">
    <source>
        <dbReference type="ARBA" id="ARBA00004651"/>
    </source>
</evidence>